<sequence>MPQPTSFVSSMPDPFPQELVDKIIDEVRHAHCEATLQACSSVCRSWRTRAMHHLVRCFLLDLSDTRHDTIKKIKALPQFIKFKAPPTFPASLVTRVCISCIYKVKIVQEVMCYLHLYPNLRELVLQRVPFSNFSRSKIKTLSKALDRSPPPPLRRLELYNISFIDSEHFLSFIGMSHFSAVTVLKMDTIEYKGKSDWWDLSASVKQDPQFGGPSFATSLSLQEGYQNAGPPIIDIIGALGKFITELKLIIGNDKGFDFDPNLCLSLRRLSLTFDRLSLFALTLLGRLTVLKALTHFSLGVNPFLFWLSNPGARDKAFEGLDHALTPVSQMPSIQEIMVPKLPGAFESLIESRKTGHLVEGDLDDPWAD</sequence>
<name>A0A4S8L8I7_DENBC</name>
<proteinExistence type="predicted"/>
<dbReference type="OrthoDB" id="2788229at2759"/>
<dbReference type="EMBL" id="ML179569">
    <property type="protein sequence ID" value="THU85009.1"/>
    <property type="molecule type" value="Genomic_DNA"/>
</dbReference>
<protein>
    <recommendedName>
        <fullName evidence="3">F-box domain-containing protein</fullName>
    </recommendedName>
</protein>
<organism evidence="1 2">
    <name type="scientific">Dendrothele bispora (strain CBS 962.96)</name>
    <dbReference type="NCBI Taxonomy" id="1314807"/>
    <lineage>
        <taxon>Eukaryota</taxon>
        <taxon>Fungi</taxon>
        <taxon>Dikarya</taxon>
        <taxon>Basidiomycota</taxon>
        <taxon>Agaricomycotina</taxon>
        <taxon>Agaricomycetes</taxon>
        <taxon>Agaricomycetidae</taxon>
        <taxon>Agaricales</taxon>
        <taxon>Agaricales incertae sedis</taxon>
        <taxon>Dendrothele</taxon>
    </lineage>
</organism>
<dbReference type="Proteomes" id="UP000297245">
    <property type="component" value="Unassembled WGS sequence"/>
</dbReference>
<dbReference type="AlphaFoldDB" id="A0A4S8L8I7"/>
<gene>
    <name evidence="1" type="ORF">K435DRAFT_783511</name>
</gene>
<evidence type="ECO:0008006" key="3">
    <source>
        <dbReference type="Google" id="ProtNLM"/>
    </source>
</evidence>
<reference evidence="1 2" key="1">
    <citation type="journal article" date="2019" name="Nat. Ecol. Evol.">
        <title>Megaphylogeny resolves global patterns of mushroom evolution.</title>
        <authorList>
            <person name="Varga T."/>
            <person name="Krizsan K."/>
            <person name="Foldi C."/>
            <person name="Dima B."/>
            <person name="Sanchez-Garcia M."/>
            <person name="Sanchez-Ramirez S."/>
            <person name="Szollosi G.J."/>
            <person name="Szarkandi J.G."/>
            <person name="Papp V."/>
            <person name="Albert L."/>
            <person name="Andreopoulos W."/>
            <person name="Angelini C."/>
            <person name="Antonin V."/>
            <person name="Barry K.W."/>
            <person name="Bougher N.L."/>
            <person name="Buchanan P."/>
            <person name="Buyck B."/>
            <person name="Bense V."/>
            <person name="Catcheside P."/>
            <person name="Chovatia M."/>
            <person name="Cooper J."/>
            <person name="Damon W."/>
            <person name="Desjardin D."/>
            <person name="Finy P."/>
            <person name="Geml J."/>
            <person name="Haridas S."/>
            <person name="Hughes K."/>
            <person name="Justo A."/>
            <person name="Karasinski D."/>
            <person name="Kautmanova I."/>
            <person name="Kiss B."/>
            <person name="Kocsube S."/>
            <person name="Kotiranta H."/>
            <person name="LaButti K.M."/>
            <person name="Lechner B.E."/>
            <person name="Liimatainen K."/>
            <person name="Lipzen A."/>
            <person name="Lukacs Z."/>
            <person name="Mihaltcheva S."/>
            <person name="Morgado L.N."/>
            <person name="Niskanen T."/>
            <person name="Noordeloos M.E."/>
            <person name="Ohm R.A."/>
            <person name="Ortiz-Santana B."/>
            <person name="Ovrebo C."/>
            <person name="Racz N."/>
            <person name="Riley R."/>
            <person name="Savchenko A."/>
            <person name="Shiryaev A."/>
            <person name="Soop K."/>
            <person name="Spirin V."/>
            <person name="Szebenyi C."/>
            <person name="Tomsovsky M."/>
            <person name="Tulloss R.E."/>
            <person name="Uehling J."/>
            <person name="Grigoriev I.V."/>
            <person name="Vagvolgyi C."/>
            <person name="Papp T."/>
            <person name="Martin F.M."/>
            <person name="Miettinen O."/>
            <person name="Hibbett D.S."/>
            <person name="Nagy L.G."/>
        </authorList>
    </citation>
    <scope>NUCLEOTIDE SEQUENCE [LARGE SCALE GENOMIC DNA]</scope>
    <source>
        <strain evidence="1 2">CBS 962.96</strain>
    </source>
</reference>
<keyword evidence="2" id="KW-1185">Reference proteome</keyword>
<accession>A0A4S8L8I7</accession>
<evidence type="ECO:0000313" key="2">
    <source>
        <dbReference type="Proteomes" id="UP000297245"/>
    </source>
</evidence>
<evidence type="ECO:0000313" key="1">
    <source>
        <dbReference type="EMBL" id="THU85009.1"/>
    </source>
</evidence>